<dbReference type="EMBL" id="GBRH01165130">
    <property type="protein sequence ID" value="JAE32766.1"/>
    <property type="molecule type" value="Transcribed_RNA"/>
</dbReference>
<reference evidence="1" key="1">
    <citation type="submission" date="2014-09" db="EMBL/GenBank/DDBJ databases">
        <authorList>
            <person name="Magalhaes I.L.F."/>
            <person name="Oliveira U."/>
            <person name="Santos F.R."/>
            <person name="Vidigal T.H.D.A."/>
            <person name="Brescovit A.D."/>
            <person name="Santos A.J."/>
        </authorList>
    </citation>
    <scope>NUCLEOTIDE SEQUENCE</scope>
    <source>
        <tissue evidence="1">Shoot tissue taken approximately 20 cm above the soil surface</tissue>
    </source>
</reference>
<sequence length="29" mass="3430">MSELYPVLALLERIKEMAMIMACNLWVFN</sequence>
<evidence type="ECO:0000313" key="1">
    <source>
        <dbReference type="EMBL" id="JAE32766.1"/>
    </source>
</evidence>
<protein>
    <submittedName>
        <fullName evidence="1">Uncharacterized protein</fullName>
    </submittedName>
</protein>
<organism evidence="1">
    <name type="scientific">Arundo donax</name>
    <name type="common">Giant reed</name>
    <name type="synonym">Donax arundinaceus</name>
    <dbReference type="NCBI Taxonomy" id="35708"/>
    <lineage>
        <taxon>Eukaryota</taxon>
        <taxon>Viridiplantae</taxon>
        <taxon>Streptophyta</taxon>
        <taxon>Embryophyta</taxon>
        <taxon>Tracheophyta</taxon>
        <taxon>Spermatophyta</taxon>
        <taxon>Magnoliopsida</taxon>
        <taxon>Liliopsida</taxon>
        <taxon>Poales</taxon>
        <taxon>Poaceae</taxon>
        <taxon>PACMAD clade</taxon>
        <taxon>Arundinoideae</taxon>
        <taxon>Arundineae</taxon>
        <taxon>Arundo</taxon>
    </lineage>
</organism>
<proteinExistence type="predicted"/>
<reference evidence="1" key="2">
    <citation type="journal article" date="2015" name="Data Brief">
        <title>Shoot transcriptome of the giant reed, Arundo donax.</title>
        <authorList>
            <person name="Barrero R.A."/>
            <person name="Guerrero F.D."/>
            <person name="Moolhuijzen P."/>
            <person name="Goolsby J.A."/>
            <person name="Tidwell J."/>
            <person name="Bellgard S.E."/>
            <person name="Bellgard M.I."/>
        </authorList>
    </citation>
    <scope>NUCLEOTIDE SEQUENCE</scope>
    <source>
        <tissue evidence="1">Shoot tissue taken approximately 20 cm above the soil surface</tissue>
    </source>
</reference>
<name>A0A0A9HD35_ARUDO</name>
<dbReference type="AlphaFoldDB" id="A0A0A9HD35"/>
<accession>A0A0A9HD35</accession>